<dbReference type="EMBL" id="PEDL01000006">
    <property type="protein sequence ID" value="PHV70947.1"/>
    <property type="molecule type" value="Genomic_DNA"/>
</dbReference>
<sequence>MKKVRIIQMIELILLIVVLVILIIALTFIGKNHLQKESILFKWHGNDLSWKGKLNKTRIENKREQQILHAIEDIEINFEQADILLVPSDKEYLEIIQFNNKKVDEHYLFSMKESNGRVIIQGGDEGQKWGGFNFLPINYHIEIALPRSYDGNLKVKTSSGDISLNATYEIKKLECITQSGTVEMGEVKALDYKVKTSSGDIYIRKLEGEGSLETASGDIEIRKLKGAGEMWSSSGDIYVTYEELMGKADLSTESGEIEVRLAADFEGQIEAYTVSGDLEGNMRLNNKEQVSKSGEATFGTNPKAKLTLRTQSGDIEVNRREIEED</sequence>
<protein>
    <submittedName>
        <fullName evidence="1">Uncharacterized protein</fullName>
    </submittedName>
</protein>
<accession>A0AC61DD79</accession>
<comment type="caution">
    <text evidence="1">The sequence shown here is derived from an EMBL/GenBank/DDBJ whole genome shotgun (WGS) entry which is preliminary data.</text>
</comment>
<gene>
    <name evidence="1" type="ORF">CS063_07970</name>
</gene>
<evidence type="ECO:0000313" key="1">
    <source>
        <dbReference type="EMBL" id="PHV70947.1"/>
    </source>
</evidence>
<reference evidence="1" key="1">
    <citation type="submission" date="2017-10" db="EMBL/GenBank/DDBJ databases">
        <title>Genome sequence of cellulolytic Lachnospiraceae bacterium XHS1971 isolated from hotspring sediment.</title>
        <authorList>
            <person name="Vasudevan G."/>
            <person name="Joshi A.J."/>
            <person name="Hivarkar S."/>
            <person name="Lanjekar V.B."/>
            <person name="Dhakephalkar P.K."/>
            <person name="Dagar S."/>
        </authorList>
    </citation>
    <scope>NUCLEOTIDE SEQUENCE</scope>
    <source>
        <strain evidence="1">XHS1971</strain>
    </source>
</reference>
<dbReference type="Proteomes" id="UP000224460">
    <property type="component" value="Unassembled WGS sequence"/>
</dbReference>
<evidence type="ECO:0000313" key="2">
    <source>
        <dbReference type="Proteomes" id="UP000224460"/>
    </source>
</evidence>
<name>A0AC61DD79_9FIRM</name>
<keyword evidence="2" id="KW-1185">Reference proteome</keyword>
<organism evidence="1 2">
    <name type="scientific">Sporanaerobium hydrogeniformans</name>
    <dbReference type="NCBI Taxonomy" id="3072179"/>
    <lineage>
        <taxon>Bacteria</taxon>
        <taxon>Bacillati</taxon>
        <taxon>Bacillota</taxon>
        <taxon>Clostridia</taxon>
        <taxon>Lachnospirales</taxon>
        <taxon>Lachnospiraceae</taxon>
        <taxon>Sporanaerobium</taxon>
    </lineage>
</organism>
<proteinExistence type="predicted"/>